<protein>
    <submittedName>
        <fullName evidence="4">Glutamate-rich protein 6B</fullName>
    </submittedName>
</protein>
<dbReference type="CTD" id="220081"/>
<gene>
    <name evidence="4" type="primary">ERICH6B</name>
</gene>
<dbReference type="GeneID" id="104999159"/>
<keyword evidence="3" id="KW-1185">Reference proteome</keyword>
<sequence length="697" mass="79923">MTPSMSAENPEPSGTPLPHPSTTFHHDTQTFSSKEEGTKGDEQSLTEGLLLPEEDETPEKEQYLEEKTNYLKGNEYQDYPYEQDYRGHKDLPKKELLEGKMFLYEKFLEADFKAHSSQTLPGLRARGSASARTTPLRQSTEGVLSGIPSTSVTDTHRSKQRDAEGQRFLRKGTVQGRMLGPLFDPELPGSRVCASHLRACPRALSRPLLEDTMPSTSFVKHEGEFLPSQDQSTQTEWIYESQMVLSKSRSLREEESTMTLATFKSESQAFVPSEEPQMAENATEFDYKENFWDRVLKDPISTLEGDEVFEDEQVSTTSYQSVFRTVLKEMAVRDELEEDITIPLTGHLEGETRRKLGILLKKNFEKYKETILWIMRKRETIFSQRTAESTFTFHLCNIPPQDEEEEVEPEKEVKKARRVVRRTKTLELDTDWINSKLKVLQGDGKIILYPDEIIFQILFPDGSGQIYYPSGHLAMLILSIKEGKFTYIILEDSAKTCIRAFINNSGHATFHDENGDIWLSLSQNLGYYFAKDEYQKAWNWWDLSLHVHAPPIQPISLKINQYIKVQIRSQDKIIFHFTHHQKHICLNLGTKYKYITLEVLSEMRKKSVLEMEVSPTAQKIQILLGKMSRILRLLTIPDLENFIWCIKILPTRRHRSEQELAPAKLKPSPSCPRGALAGAGCLGEVELSKAPRKPPKP</sequence>
<feature type="compositionally biased region" description="Basic and acidic residues" evidence="1">
    <location>
        <begin position="24"/>
        <end position="42"/>
    </location>
</feature>
<feature type="domain" description="FAM194 C-terminal" evidence="2">
    <location>
        <begin position="442"/>
        <end position="642"/>
    </location>
</feature>
<dbReference type="OrthoDB" id="527209at2759"/>
<evidence type="ECO:0000259" key="2">
    <source>
        <dbReference type="Pfam" id="PF14977"/>
    </source>
</evidence>
<feature type="compositionally biased region" description="Basic and acidic residues" evidence="1">
    <location>
        <begin position="59"/>
        <end position="68"/>
    </location>
</feature>
<organism evidence="3 4">
    <name type="scientific">Bison bison bison</name>
    <name type="common">North American plains bison</name>
    <dbReference type="NCBI Taxonomy" id="43346"/>
    <lineage>
        <taxon>Eukaryota</taxon>
        <taxon>Metazoa</taxon>
        <taxon>Chordata</taxon>
        <taxon>Craniata</taxon>
        <taxon>Vertebrata</taxon>
        <taxon>Euteleostomi</taxon>
        <taxon>Mammalia</taxon>
        <taxon>Eutheria</taxon>
        <taxon>Laurasiatheria</taxon>
        <taxon>Artiodactyla</taxon>
        <taxon>Ruminantia</taxon>
        <taxon>Pecora</taxon>
        <taxon>Bovidae</taxon>
        <taxon>Bovinae</taxon>
        <taxon>Bison</taxon>
    </lineage>
</organism>
<proteinExistence type="predicted"/>
<dbReference type="PANTHER" id="PTHR23093:SF17">
    <property type="entry name" value="GLUTAMATE-RICH PROTEIN 6B"/>
    <property type="match status" value="1"/>
</dbReference>
<feature type="region of interest" description="Disordered" evidence="1">
    <location>
        <begin position="123"/>
        <end position="164"/>
    </location>
</feature>
<feature type="compositionally biased region" description="Basic and acidic residues" evidence="1">
    <location>
        <begin position="154"/>
        <end position="164"/>
    </location>
</feature>
<dbReference type="RefSeq" id="XP_010852951.1">
    <property type="nucleotide sequence ID" value="XM_010854649.1"/>
</dbReference>
<dbReference type="PANTHER" id="PTHR23093">
    <property type="entry name" value="SIMILAR TO CHROMOSOME 3 OPEN READING FRAME 20"/>
    <property type="match status" value="1"/>
</dbReference>
<reference evidence="4" key="1">
    <citation type="submission" date="2025-08" db="UniProtKB">
        <authorList>
            <consortium name="RefSeq"/>
        </authorList>
    </citation>
    <scope>IDENTIFICATION</scope>
    <source>
        <tissue evidence="4">Blood</tissue>
    </source>
</reference>
<dbReference type="KEGG" id="bbis:104999159"/>
<feature type="region of interest" description="Disordered" evidence="1">
    <location>
        <begin position="1"/>
        <end position="68"/>
    </location>
</feature>
<dbReference type="InterPro" id="IPR029281">
    <property type="entry name" value="FAM194_C"/>
</dbReference>
<evidence type="ECO:0000313" key="4">
    <source>
        <dbReference type="RefSeq" id="XP_010852951.1"/>
    </source>
</evidence>
<evidence type="ECO:0000313" key="3">
    <source>
        <dbReference type="Proteomes" id="UP000515208"/>
    </source>
</evidence>
<dbReference type="AlphaFoldDB" id="A0A6P3IEL8"/>
<evidence type="ECO:0000256" key="1">
    <source>
        <dbReference type="SAM" id="MobiDB-lite"/>
    </source>
</evidence>
<feature type="compositionally biased region" description="Polar residues" evidence="1">
    <location>
        <begin position="130"/>
        <end position="153"/>
    </location>
</feature>
<dbReference type="Proteomes" id="UP000515208">
    <property type="component" value="Unplaced"/>
</dbReference>
<accession>A0A6P3IEL8</accession>
<dbReference type="Pfam" id="PF14977">
    <property type="entry name" value="FAM194"/>
    <property type="match status" value="1"/>
</dbReference>
<name>A0A6P3IEL8_BISBB</name>